<dbReference type="CDD" id="cd07984">
    <property type="entry name" value="LPLAT_LABLAT-like"/>
    <property type="match status" value="1"/>
</dbReference>
<evidence type="ECO:0000256" key="6">
    <source>
        <dbReference type="ARBA" id="ARBA00023315"/>
    </source>
</evidence>
<evidence type="ECO:0000256" key="5">
    <source>
        <dbReference type="ARBA" id="ARBA00023136"/>
    </source>
</evidence>
<dbReference type="AlphaFoldDB" id="A0A9D5K930"/>
<comment type="subcellular location">
    <subcellularLocation>
        <location evidence="1">Cell inner membrane</location>
    </subcellularLocation>
</comment>
<dbReference type="GO" id="GO:0009247">
    <property type="term" value="P:glycolipid biosynthetic process"/>
    <property type="evidence" value="ECO:0007669"/>
    <property type="project" value="UniProtKB-ARBA"/>
</dbReference>
<evidence type="ECO:0000256" key="1">
    <source>
        <dbReference type="ARBA" id="ARBA00004533"/>
    </source>
</evidence>
<keyword evidence="4" id="KW-0808">Transferase</keyword>
<dbReference type="Proteomes" id="UP000630660">
    <property type="component" value="Unassembled WGS sequence"/>
</dbReference>
<dbReference type="InterPro" id="IPR004960">
    <property type="entry name" value="LipA_acyltrans"/>
</dbReference>
<keyword evidence="2" id="KW-1003">Cell membrane</keyword>
<evidence type="ECO:0000313" key="8">
    <source>
        <dbReference type="Proteomes" id="UP000630660"/>
    </source>
</evidence>
<dbReference type="PANTHER" id="PTHR30606:SF10">
    <property type="entry name" value="PHOSPHATIDYLINOSITOL MANNOSIDE ACYLTRANSFERASE"/>
    <property type="match status" value="1"/>
</dbReference>
<sequence length="273" mass="30654">MSAYANLIPYLSLLQRSLPEEALKPAAELTGKILASIQLKRRKAVEYNLVKLGIGDPQLSRSVIRHWSVCLADQIKSLWMNPGQLQSLVEDGWSKSLVKSKPVILVSAHLGNYELGGSYLASCGLGVHAVVEEIHGGHTRTLNRIRRRFGMGVVQYGDVSKMIKILKKGMILVLLSDRDIGESGLSVRFGRSKRRIPVGPAILAERTGAVIQPAYCIMKGRGYRLIVEEPIGPSAKPRRKERIENLTREINRRMVRTISKYPDQWFVFTNEWI</sequence>
<keyword evidence="3" id="KW-0997">Cell inner membrane</keyword>
<dbReference type="GO" id="GO:0005886">
    <property type="term" value="C:plasma membrane"/>
    <property type="evidence" value="ECO:0007669"/>
    <property type="project" value="UniProtKB-SubCell"/>
</dbReference>
<dbReference type="PANTHER" id="PTHR30606">
    <property type="entry name" value="LIPID A BIOSYNTHESIS LAUROYL ACYLTRANSFERASE"/>
    <property type="match status" value="1"/>
</dbReference>
<dbReference type="GO" id="GO:0016746">
    <property type="term" value="F:acyltransferase activity"/>
    <property type="evidence" value="ECO:0007669"/>
    <property type="project" value="UniProtKB-KW"/>
</dbReference>
<name>A0A9D5K930_UNCW3</name>
<evidence type="ECO:0000313" key="7">
    <source>
        <dbReference type="EMBL" id="MBD3363651.1"/>
    </source>
</evidence>
<evidence type="ECO:0000256" key="4">
    <source>
        <dbReference type="ARBA" id="ARBA00022679"/>
    </source>
</evidence>
<keyword evidence="5" id="KW-0472">Membrane</keyword>
<protein>
    <recommendedName>
        <fullName evidence="9">Lipid A biosynthesis acyltransferase</fullName>
    </recommendedName>
</protein>
<evidence type="ECO:0008006" key="9">
    <source>
        <dbReference type="Google" id="ProtNLM"/>
    </source>
</evidence>
<keyword evidence="6" id="KW-0012">Acyltransferase</keyword>
<evidence type="ECO:0000256" key="3">
    <source>
        <dbReference type="ARBA" id="ARBA00022519"/>
    </source>
</evidence>
<dbReference type="Pfam" id="PF03279">
    <property type="entry name" value="Lip_A_acyltrans"/>
    <property type="match status" value="1"/>
</dbReference>
<proteinExistence type="predicted"/>
<organism evidence="7 8">
    <name type="scientific">candidate division WOR-3 bacterium</name>
    <dbReference type="NCBI Taxonomy" id="2052148"/>
    <lineage>
        <taxon>Bacteria</taxon>
        <taxon>Bacteria division WOR-3</taxon>
    </lineage>
</organism>
<dbReference type="EMBL" id="WJKJ01000011">
    <property type="protein sequence ID" value="MBD3363651.1"/>
    <property type="molecule type" value="Genomic_DNA"/>
</dbReference>
<gene>
    <name evidence="7" type="ORF">GF359_00390</name>
</gene>
<accession>A0A9D5K930</accession>
<evidence type="ECO:0000256" key="2">
    <source>
        <dbReference type="ARBA" id="ARBA00022475"/>
    </source>
</evidence>
<reference evidence="7" key="1">
    <citation type="submission" date="2019-11" db="EMBL/GenBank/DDBJ databases">
        <title>Microbial mats filling the niche in hypersaline microbial mats.</title>
        <authorList>
            <person name="Wong H.L."/>
            <person name="Macleod F.I."/>
            <person name="White R.A. III"/>
            <person name="Burns B.P."/>
        </authorList>
    </citation>
    <scope>NUCLEOTIDE SEQUENCE</scope>
    <source>
        <strain evidence="7">Bin_327</strain>
    </source>
</reference>
<comment type="caution">
    <text evidence="7">The sequence shown here is derived from an EMBL/GenBank/DDBJ whole genome shotgun (WGS) entry which is preliminary data.</text>
</comment>